<organism evidence="1 2">
    <name type="scientific">Paracoccidioides brasiliensis</name>
    <dbReference type="NCBI Taxonomy" id="121759"/>
    <lineage>
        <taxon>Eukaryota</taxon>
        <taxon>Fungi</taxon>
        <taxon>Dikarya</taxon>
        <taxon>Ascomycota</taxon>
        <taxon>Pezizomycotina</taxon>
        <taxon>Eurotiomycetes</taxon>
        <taxon>Eurotiomycetidae</taxon>
        <taxon>Onygenales</taxon>
        <taxon>Ajellomycetaceae</taxon>
        <taxon>Paracoccidioides</taxon>
    </lineage>
</organism>
<dbReference type="VEuPathDB" id="FungiDB:PABG_12338"/>
<dbReference type="Proteomes" id="UP000242814">
    <property type="component" value="Unassembled WGS sequence"/>
</dbReference>
<sequence length="703" mass="79411">MALHRDTNASQQLNSATITELERDLEMVDIKLKIGELTKRIDKQPQDHDDLNCQRAKLYNKAAKKHRDNLFTEAPIHGRAYLQDLINLCTSEKGLYGRNTDLNLVNPYKAVRNISYARSLQEVSRPILVGISGHFAVPWENVSPPRESRVGLYSLVVNFKHGMLNASSVDSLSAVAHIAMPCYKERKASQGDLLRPNPEESSRIFPHSQSTWRSLLSIGQATSHFPDSCSNIRALLHKTPAIPDSSSVTETVKDGRLFLEGCSQWKIRSMSDCELTSKLKRSCPQTVIIGELQPTFCKLSDTFLPRRTGLDTTSDALPTGNYLSTLRSIESPAPEHGFLIPVGDADERELQWWASILAKGRGWRAALNRSDRENSSPWACHLSDDRSLAILHNGPEFTPACSLELPSSMRAQCYLLRLAQLHDARFGAPVNLPEPQLGTGPSRNIDSSYRSRIPSFDELPYFMSLSKWLYTPLQGVLQRLIDQKEWQVIVRIMAARRPNLAPLWLGSAVTGLLPRIPKVCTSSIPPVSLEATVWTMSPQSFMDPTFHRRPNVRRNLCLEKVIPREDEFRLLYITDFNSEDYATVPLCPYPPFGVAKLQETALEVRLHVSCGHSLAYSHWVWQRQRVGSKGLKDHGFTLTLQQSRGGCLALLRRNTKLLQQIRQKLSRLWIHHYISHRHAWDKSLDEGLSDLATRNLFPMGALQ</sequence>
<dbReference type="AlphaFoldDB" id="A0A1D2J892"/>
<dbReference type="VEuPathDB" id="FungiDB:PADG_12366"/>
<protein>
    <submittedName>
        <fullName evidence="1">Uncharacterized protein</fullName>
    </submittedName>
</protein>
<evidence type="ECO:0000313" key="1">
    <source>
        <dbReference type="EMBL" id="ODH19673.1"/>
    </source>
</evidence>
<dbReference type="EMBL" id="LZYO01000313">
    <property type="protein sequence ID" value="ODH19673.1"/>
    <property type="molecule type" value="Genomic_DNA"/>
</dbReference>
<name>A0A1D2J892_PARBR</name>
<comment type="caution">
    <text evidence="1">The sequence shown here is derived from an EMBL/GenBank/DDBJ whole genome shotgun (WGS) entry which is preliminary data.</text>
</comment>
<evidence type="ECO:0000313" key="2">
    <source>
        <dbReference type="Proteomes" id="UP000242814"/>
    </source>
</evidence>
<proteinExistence type="predicted"/>
<dbReference type="VEuPathDB" id="FungiDB:PABG_12339"/>
<gene>
    <name evidence="1" type="ORF">ACO22_06151</name>
</gene>
<dbReference type="VEuPathDB" id="FungiDB:PADG_12367"/>
<accession>A0A1D2J892</accession>
<reference evidence="1 2" key="1">
    <citation type="submission" date="2016-06" db="EMBL/GenBank/DDBJ databases">
        <authorList>
            <person name="Kjaerup R.B."/>
            <person name="Dalgaard T.S."/>
            <person name="Juul-Madsen H.R."/>
        </authorList>
    </citation>
    <scope>NUCLEOTIDE SEQUENCE [LARGE SCALE GENOMIC DNA]</scope>
    <source>
        <strain evidence="1 2">Pb300</strain>
    </source>
</reference>